<sequence>MDNRQSSDEARFLRLLSSANMVIVCCIIIYPIIVFLFGESNFISKIPLFSIIPIDSIYLRIFVAIAGTLTSICIAGRVTKLDDLKDILREYDIQYNNRNIILKGPFTLKDAQLLISWISDNKNSLLVKSKDIEKAQDILAVFVENMAVEDLMVIQKYEIIAYFLDMGLILDDIFTRMNDIYEVVANSKRFTVTFKGMKITSVTTK</sequence>
<keyword evidence="1" id="KW-0472">Membrane</keyword>
<keyword evidence="1" id="KW-0812">Transmembrane</keyword>
<dbReference type="RefSeq" id="WP_149058244.1">
    <property type="nucleotide sequence ID" value="NZ_VTHT01000009.1"/>
</dbReference>
<evidence type="ECO:0000256" key="1">
    <source>
        <dbReference type="SAM" id="Phobius"/>
    </source>
</evidence>
<name>A0AB74N9H0_LISMN</name>
<gene>
    <name evidence="2" type="ORF">FZW98_14510</name>
</gene>
<feature type="transmembrane region" description="Helical" evidence="1">
    <location>
        <begin position="57"/>
        <end position="79"/>
    </location>
</feature>
<reference evidence="2 3" key="1">
    <citation type="submission" date="2019-08" db="EMBL/GenBank/DDBJ databases">
        <title>Soil Listeria distribution.</title>
        <authorList>
            <person name="Liao J."/>
        </authorList>
    </citation>
    <scope>NUCLEOTIDE SEQUENCE [LARGE SCALE GENOMIC DNA]</scope>
    <source>
        <strain evidence="2 3">IN-RH-2-BL1</strain>
    </source>
</reference>
<dbReference type="EMBL" id="VTIK01000010">
    <property type="protein sequence ID" value="TYU49450.1"/>
    <property type="molecule type" value="Genomic_DNA"/>
</dbReference>
<evidence type="ECO:0000313" key="3">
    <source>
        <dbReference type="Proteomes" id="UP000322220"/>
    </source>
</evidence>
<dbReference type="Proteomes" id="UP000322220">
    <property type="component" value="Unassembled WGS sequence"/>
</dbReference>
<evidence type="ECO:0000313" key="2">
    <source>
        <dbReference type="EMBL" id="TYU49450.1"/>
    </source>
</evidence>
<feature type="transmembrane region" description="Helical" evidence="1">
    <location>
        <begin position="12"/>
        <end position="37"/>
    </location>
</feature>
<dbReference type="AlphaFoldDB" id="A0AB74N9H0"/>
<comment type="caution">
    <text evidence="2">The sequence shown here is derived from an EMBL/GenBank/DDBJ whole genome shotgun (WGS) entry which is preliminary data.</text>
</comment>
<protein>
    <submittedName>
        <fullName evidence="2">Uncharacterized protein</fullName>
    </submittedName>
</protein>
<proteinExistence type="predicted"/>
<organism evidence="2 3">
    <name type="scientific">Listeria monocytogenes</name>
    <dbReference type="NCBI Taxonomy" id="1639"/>
    <lineage>
        <taxon>Bacteria</taxon>
        <taxon>Bacillati</taxon>
        <taxon>Bacillota</taxon>
        <taxon>Bacilli</taxon>
        <taxon>Bacillales</taxon>
        <taxon>Listeriaceae</taxon>
        <taxon>Listeria</taxon>
    </lineage>
</organism>
<accession>A0AB74N9H0</accession>
<keyword evidence="1" id="KW-1133">Transmembrane helix</keyword>